<dbReference type="EMBL" id="FQUP01000001">
    <property type="protein sequence ID" value="SHE69110.1"/>
    <property type="molecule type" value="Genomic_DNA"/>
</dbReference>
<evidence type="ECO:0000313" key="1">
    <source>
        <dbReference type="EMBL" id="SHE69110.1"/>
    </source>
</evidence>
<evidence type="ECO:0000313" key="2">
    <source>
        <dbReference type="Proteomes" id="UP000184485"/>
    </source>
</evidence>
<gene>
    <name evidence="1" type="ORF">SAMN02745157_0721</name>
</gene>
<organism evidence="1 2">
    <name type="scientific">Kaistia soli DSM 19436</name>
    <dbReference type="NCBI Taxonomy" id="1122133"/>
    <lineage>
        <taxon>Bacteria</taxon>
        <taxon>Pseudomonadati</taxon>
        <taxon>Pseudomonadota</taxon>
        <taxon>Alphaproteobacteria</taxon>
        <taxon>Hyphomicrobiales</taxon>
        <taxon>Kaistiaceae</taxon>
        <taxon>Kaistia</taxon>
    </lineage>
</organism>
<dbReference type="RefSeq" id="WP_073051400.1">
    <property type="nucleotide sequence ID" value="NZ_FQUP01000001.1"/>
</dbReference>
<dbReference type="OrthoDB" id="9799670at2"/>
<dbReference type="Pfam" id="PF10049">
    <property type="entry name" value="DUF2283"/>
    <property type="match status" value="1"/>
</dbReference>
<dbReference type="AlphaFoldDB" id="A0A1M4VJP8"/>
<dbReference type="Proteomes" id="UP000184485">
    <property type="component" value="Unassembled WGS sequence"/>
</dbReference>
<sequence>MNDISTFIVRYDRTNDVLYIATKSAPAARGVQDAWGILWRYAGDGDLIGATIMDFDELWGDRTAELAAKLASSFDIPEPQTEITLDHILDR</sequence>
<evidence type="ECO:0008006" key="3">
    <source>
        <dbReference type="Google" id="ProtNLM"/>
    </source>
</evidence>
<reference evidence="1 2" key="1">
    <citation type="submission" date="2016-11" db="EMBL/GenBank/DDBJ databases">
        <authorList>
            <person name="Jaros S."/>
            <person name="Januszkiewicz K."/>
            <person name="Wedrychowicz H."/>
        </authorList>
    </citation>
    <scope>NUCLEOTIDE SEQUENCE [LARGE SCALE GENOMIC DNA]</scope>
    <source>
        <strain evidence="1 2">DSM 19436</strain>
    </source>
</reference>
<proteinExistence type="predicted"/>
<name>A0A1M4VJP8_9HYPH</name>
<dbReference type="InterPro" id="IPR019270">
    <property type="entry name" value="DUF2283"/>
</dbReference>
<protein>
    <recommendedName>
        <fullName evidence="3">DUF2283 domain-containing protein</fullName>
    </recommendedName>
</protein>
<dbReference type="STRING" id="1122133.SAMN02745157_0721"/>
<keyword evidence="2" id="KW-1185">Reference proteome</keyword>
<accession>A0A1M4VJP8</accession>